<reference evidence="3 4" key="1">
    <citation type="submission" date="2020-03" db="EMBL/GenBank/DDBJ databases">
        <title>Genomic Encyclopedia of Type Strains, Phase IV (KMG-IV): sequencing the most valuable type-strain genomes for metagenomic binning, comparative biology and taxonomic classification.</title>
        <authorList>
            <person name="Goeker M."/>
        </authorList>
    </citation>
    <scope>NUCLEOTIDE SEQUENCE [LARGE SCALE GENOMIC DNA]</scope>
    <source>
        <strain evidence="3 4">DSM 102865</strain>
    </source>
</reference>
<feature type="domain" description="Secretion system C-terminal sorting" evidence="2">
    <location>
        <begin position="55"/>
        <end position="129"/>
    </location>
</feature>
<dbReference type="RefSeq" id="WP_167268808.1">
    <property type="nucleotide sequence ID" value="NZ_JAASQJ010000002.1"/>
</dbReference>
<feature type="signal peptide" evidence="1">
    <location>
        <begin position="1"/>
        <end position="23"/>
    </location>
</feature>
<sequence length="132" mass="14933">MMKKTIKLLLVTMLLVVAYQSQAQQNGGITLKKKRMFFYPSQENPPVLVVQPLNIYPNPTSQYVEINLPAITDRVGKDAFVLNVFDKQGTSILSQTWTGEKLDVSAFQPGVYIVTLRKNKLVYSQKLVVARE</sequence>
<evidence type="ECO:0000259" key="2">
    <source>
        <dbReference type="Pfam" id="PF18962"/>
    </source>
</evidence>
<dbReference type="NCBIfam" id="TIGR04183">
    <property type="entry name" value="Por_Secre_tail"/>
    <property type="match status" value="1"/>
</dbReference>
<dbReference type="Proteomes" id="UP001179181">
    <property type="component" value="Unassembled WGS sequence"/>
</dbReference>
<feature type="chain" id="PRO_5047189894" description="Secretion system C-terminal sorting domain-containing protein" evidence="1">
    <location>
        <begin position="24"/>
        <end position="132"/>
    </location>
</feature>
<keyword evidence="1" id="KW-0732">Signal</keyword>
<evidence type="ECO:0000313" key="4">
    <source>
        <dbReference type="Proteomes" id="UP001179181"/>
    </source>
</evidence>
<evidence type="ECO:0000256" key="1">
    <source>
        <dbReference type="SAM" id="SignalP"/>
    </source>
</evidence>
<proteinExistence type="predicted"/>
<dbReference type="EMBL" id="JAASQJ010000002">
    <property type="protein sequence ID" value="NIJ52377.1"/>
    <property type="molecule type" value="Genomic_DNA"/>
</dbReference>
<dbReference type="InterPro" id="IPR026444">
    <property type="entry name" value="Secre_tail"/>
</dbReference>
<organism evidence="3 4">
    <name type="scientific">Dyadobacter arcticus</name>
    <dbReference type="NCBI Taxonomy" id="1078754"/>
    <lineage>
        <taxon>Bacteria</taxon>
        <taxon>Pseudomonadati</taxon>
        <taxon>Bacteroidota</taxon>
        <taxon>Cytophagia</taxon>
        <taxon>Cytophagales</taxon>
        <taxon>Spirosomataceae</taxon>
        <taxon>Dyadobacter</taxon>
    </lineage>
</organism>
<accession>A0ABX0UHI0</accession>
<dbReference type="Pfam" id="PF18962">
    <property type="entry name" value="Por_Secre_tail"/>
    <property type="match status" value="1"/>
</dbReference>
<comment type="caution">
    <text evidence="3">The sequence shown here is derived from an EMBL/GenBank/DDBJ whole genome shotgun (WGS) entry which is preliminary data.</text>
</comment>
<gene>
    <name evidence="3" type="ORF">FHS68_001547</name>
</gene>
<protein>
    <recommendedName>
        <fullName evidence="2">Secretion system C-terminal sorting domain-containing protein</fullName>
    </recommendedName>
</protein>
<evidence type="ECO:0000313" key="3">
    <source>
        <dbReference type="EMBL" id="NIJ52377.1"/>
    </source>
</evidence>
<keyword evidence="4" id="KW-1185">Reference proteome</keyword>
<name>A0ABX0UHI0_9BACT</name>